<keyword evidence="3" id="KW-1185">Reference proteome</keyword>
<feature type="compositionally biased region" description="Pro residues" evidence="1">
    <location>
        <begin position="115"/>
        <end position="157"/>
    </location>
</feature>
<evidence type="ECO:0000256" key="1">
    <source>
        <dbReference type="SAM" id="MobiDB-lite"/>
    </source>
</evidence>
<dbReference type="Proteomes" id="UP001161325">
    <property type="component" value="Unassembled WGS sequence"/>
</dbReference>
<accession>A0AA37V2K8</accession>
<feature type="region of interest" description="Disordered" evidence="1">
    <location>
        <begin position="109"/>
        <end position="178"/>
    </location>
</feature>
<evidence type="ECO:0000313" key="3">
    <source>
        <dbReference type="Proteomes" id="UP001161325"/>
    </source>
</evidence>
<comment type="caution">
    <text evidence="2">The sequence shown here is derived from an EMBL/GenBank/DDBJ whole genome shotgun (WGS) entry which is preliminary data.</text>
</comment>
<organism evidence="2 3">
    <name type="scientific">Roseisolibacter agri</name>
    <dbReference type="NCBI Taxonomy" id="2014610"/>
    <lineage>
        <taxon>Bacteria</taxon>
        <taxon>Pseudomonadati</taxon>
        <taxon>Gemmatimonadota</taxon>
        <taxon>Gemmatimonadia</taxon>
        <taxon>Gemmatimonadales</taxon>
        <taxon>Gemmatimonadaceae</taxon>
        <taxon>Roseisolibacter</taxon>
    </lineage>
</organism>
<protein>
    <recommendedName>
        <fullName evidence="4">DUF2281 domain-containing protein</fullName>
    </recommendedName>
</protein>
<reference evidence="2" key="1">
    <citation type="submission" date="2022-08" db="EMBL/GenBank/DDBJ databases">
        <title>Draft genome sequencing of Roseisolibacter agri AW1220.</title>
        <authorList>
            <person name="Tobiishi Y."/>
            <person name="Tonouchi A."/>
        </authorList>
    </citation>
    <scope>NUCLEOTIDE SEQUENCE</scope>
    <source>
        <strain evidence="2">AW1220</strain>
    </source>
</reference>
<gene>
    <name evidence="2" type="ORF">rosag_44830</name>
</gene>
<dbReference type="EMBL" id="BRXS01000007">
    <property type="protein sequence ID" value="GLC27970.1"/>
    <property type="molecule type" value="Genomic_DNA"/>
</dbReference>
<proteinExistence type="predicted"/>
<evidence type="ECO:0000313" key="2">
    <source>
        <dbReference type="EMBL" id="GLC27970.1"/>
    </source>
</evidence>
<dbReference type="AlphaFoldDB" id="A0AA37V2K8"/>
<name>A0AA37V2K8_9BACT</name>
<evidence type="ECO:0008006" key="4">
    <source>
        <dbReference type="Google" id="ProtNLM"/>
    </source>
</evidence>
<dbReference type="RefSeq" id="WP_284352397.1">
    <property type="nucleotide sequence ID" value="NZ_BRXS01000007.1"/>
</dbReference>
<sequence>MSQHIRDRINRQLDALGEDRLYQVLDYVDFLESRYGQRAATPPNTFQRLADTIEDRLRTGGLAASTVSEAMGFLNKAVGALNGAVAAGRSVATDIASAAQRAGTVVADAVNAPPSGAPGAPPPTTGVPAAPAPQPGPSPWPPPAQPSPVTPPPPPSGTSPATEPRRDDAAPGTPGAAT</sequence>